<dbReference type="RefSeq" id="WP_059037059.1">
    <property type="nucleotide sequence ID" value="NZ_JAADZU010000001.1"/>
</dbReference>
<dbReference type="PANTHER" id="PTHR30563">
    <property type="entry name" value="DNA RECOMBINATION PROTEIN RMUC"/>
    <property type="match status" value="1"/>
</dbReference>
<comment type="similarity">
    <text evidence="2">Belongs to the RmuC family.</text>
</comment>
<organism evidence="5 6">
    <name type="scientific">Gordonia desulfuricans</name>
    <dbReference type="NCBI Taxonomy" id="89051"/>
    <lineage>
        <taxon>Bacteria</taxon>
        <taxon>Bacillati</taxon>
        <taxon>Actinomycetota</taxon>
        <taxon>Actinomycetes</taxon>
        <taxon>Mycobacteriales</taxon>
        <taxon>Gordoniaceae</taxon>
        <taxon>Gordonia</taxon>
    </lineage>
</organism>
<dbReference type="Pfam" id="PF02646">
    <property type="entry name" value="RmuC"/>
    <property type="match status" value="1"/>
</dbReference>
<dbReference type="EMBL" id="JAADZU010000001">
    <property type="protein sequence ID" value="NDK87976.1"/>
    <property type="molecule type" value="Genomic_DNA"/>
</dbReference>
<proteinExistence type="inferred from homology"/>
<keyword evidence="3" id="KW-0175">Coiled coil</keyword>
<evidence type="ECO:0000313" key="5">
    <source>
        <dbReference type="EMBL" id="NDK87976.1"/>
    </source>
</evidence>
<evidence type="ECO:0000313" key="6">
    <source>
        <dbReference type="Proteomes" id="UP000466307"/>
    </source>
</evidence>
<evidence type="ECO:0000256" key="3">
    <source>
        <dbReference type="ARBA" id="ARBA00023054"/>
    </source>
</evidence>
<dbReference type="PANTHER" id="PTHR30563:SF0">
    <property type="entry name" value="DNA RECOMBINATION PROTEIN RMUC"/>
    <property type="match status" value="1"/>
</dbReference>
<accession>A0A7K3LI87</accession>
<comment type="function">
    <text evidence="1">Involved in DNA recombination.</text>
</comment>
<reference evidence="5 6" key="1">
    <citation type="submission" date="2020-01" db="EMBL/GenBank/DDBJ databases">
        <title>Investigation of new actinobacteria for the biodesulphurisation of diesel fuel.</title>
        <authorList>
            <person name="Athi Narayanan S.M."/>
        </authorList>
    </citation>
    <scope>NUCLEOTIDE SEQUENCE [LARGE SCALE GENOMIC DNA]</scope>
    <source>
        <strain evidence="5 6">213E</strain>
    </source>
</reference>
<name>A0A7K3LI87_9ACTN</name>
<dbReference type="GO" id="GO:0006310">
    <property type="term" value="P:DNA recombination"/>
    <property type="evidence" value="ECO:0007669"/>
    <property type="project" value="UniProtKB-KW"/>
</dbReference>
<protein>
    <submittedName>
        <fullName evidence="5">DNA recombination protein RmuC</fullName>
    </submittedName>
</protein>
<evidence type="ECO:0000256" key="1">
    <source>
        <dbReference type="ARBA" id="ARBA00003416"/>
    </source>
</evidence>
<keyword evidence="6" id="KW-1185">Reference proteome</keyword>
<comment type="caution">
    <text evidence="5">The sequence shown here is derived from an EMBL/GenBank/DDBJ whole genome shotgun (WGS) entry which is preliminary data.</text>
</comment>
<gene>
    <name evidence="5" type="ORF">GYA93_00035</name>
</gene>
<evidence type="ECO:0000256" key="2">
    <source>
        <dbReference type="ARBA" id="ARBA00009840"/>
    </source>
</evidence>
<dbReference type="InterPro" id="IPR003798">
    <property type="entry name" value="DNA_recombination_RmuC"/>
</dbReference>
<dbReference type="Proteomes" id="UP000466307">
    <property type="component" value="Unassembled WGS sequence"/>
</dbReference>
<keyword evidence="4" id="KW-0233">DNA recombination</keyword>
<evidence type="ECO:0000256" key="4">
    <source>
        <dbReference type="ARBA" id="ARBA00023172"/>
    </source>
</evidence>
<dbReference type="AlphaFoldDB" id="A0A7K3LI87"/>
<sequence length="382" mass="40930">MTLALIAFVVGILAGVAIGWFAATGRAASAVATARAETEAVRESQELVGRSLSAASEDAARRQSTAIGAQMTHIVDPLRALVGQLAEELRRVEQNRVGAYAGLTEQVRGVHAASTRLGDQTRALTNALHTPHLRGRWGEMQLERVVELAGMTRHCDFDTQVTIGTDEAKRPDMIVRLAGGRSIVVDAKVPLHSYLDAAECDDPALREELLASHAQAVRAHIKTLSSKAYWAALPNSPEMVVLFVPGDAVLEWAVRSDPGLIDFGFAKNVVLTTPSSLVALLRTVALGWRHDAMARDAAVIHELGVELHHRLETVLGHVDRVGVSLRRAVEAYNSTVGALDSRVGVTARKLASLEALGNLDEPTSPRVIHDTIRDAGGVHADT</sequence>